<sequence>MAFATQDAVKEYYGQDLKSSADLKTSACCPAEAMPPHVRRLLANVHEEVRNRFYGCGSPIPPVLKGARVLDLGCGTGRDSFILSQLVGADGEVIGVDMTDEQLAVARQHLGWHMDRFGYDRPNVRFEKGYIEDLAALGLPDNSLDVVVSNCVINLSADKEAVFREIFRVLKPGGELYFSDIFAGRRIPQALREDKVVVGECLGGALYTEDFRRMMRKVGCLDYRVMSRAPVDLNDPEIIEKAGMIDFWSITVRAFKLPLEDLCENFGQVAWYKGTIENHPHSFALDDHHLFQTGLPMPVCGNTAMMLKDTRFAPHFRVDGDMSTHYGPFDCTTSAATTEKDVGSCC</sequence>
<evidence type="ECO:0000256" key="6">
    <source>
        <dbReference type="ARBA" id="ARBA00047941"/>
    </source>
</evidence>
<evidence type="ECO:0000256" key="1">
    <source>
        <dbReference type="ARBA" id="ARBA00022679"/>
    </source>
</evidence>
<dbReference type="AlphaFoldDB" id="A0A5A7MN91"/>
<dbReference type="PANTHER" id="PTHR43675:SF8">
    <property type="entry name" value="ARSENITE METHYLTRANSFERASE"/>
    <property type="match status" value="1"/>
</dbReference>
<evidence type="ECO:0000313" key="13">
    <source>
        <dbReference type="Proteomes" id="UP000325187"/>
    </source>
</evidence>
<evidence type="ECO:0000313" key="10">
    <source>
        <dbReference type="EMBL" id="GEQ96495.1"/>
    </source>
</evidence>
<dbReference type="Proteomes" id="UP000322084">
    <property type="component" value="Unassembled WGS sequence"/>
</dbReference>
<evidence type="ECO:0000256" key="2">
    <source>
        <dbReference type="ARBA" id="ARBA00022691"/>
    </source>
</evidence>
<comment type="catalytic activity">
    <reaction evidence="6">
        <text>arsenic triglutathione + [thioredoxin]-dithiol + S-adenosyl-L-methionine + 2 H2O = methylarsonous acid + [thioredoxin]-disulfide + 3 glutathione + S-adenosyl-L-homocysteine + H(+)</text>
        <dbReference type="Rhea" id="RHEA:69460"/>
        <dbReference type="Rhea" id="RHEA-COMP:10698"/>
        <dbReference type="Rhea" id="RHEA-COMP:10700"/>
        <dbReference type="ChEBI" id="CHEBI:15377"/>
        <dbReference type="ChEBI" id="CHEBI:15378"/>
        <dbReference type="ChEBI" id="CHEBI:17826"/>
        <dbReference type="ChEBI" id="CHEBI:29950"/>
        <dbReference type="ChEBI" id="CHEBI:50058"/>
        <dbReference type="ChEBI" id="CHEBI:57856"/>
        <dbReference type="ChEBI" id="CHEBI:57925"/>
        <dbReference type="ChEBI" id="CHEBI:59789"/>
        <dbReference type="ChEBI" id="CHEBI:183640"/>
        <dbReference type="EC" id="2.1.1.137"/>
    </reaction>
</comment>
<comment type="similarity">
    <text evidence="3">Belongs to the methyltransferase superfamily. Arsenite methyltransferase family.</text>
</comment>
<evidence type="ECO:0000256" key="7">
    <source>
        <dbReference type="ARBA" id="ARBA00047943"/>
    </source>
</evidence>
<dbReference type="InterPro" id="IPR026669">
    <property type="entry name" value="Arsenite_MeTrfase-like"/>
</dbReference>
<dbReference type="GO" id="GO:0030791">
    <property type="term" value="F:arsenite methyltransferase activity"/>
    <property type="evidence" value="ECO:0007669"/>
    <property type="project" value="UniProtKB-EC"/>
</dbReference>
<dbReference type="RefSeq" id="WP_149999200.1">
    <property type="nucleotide sequence ID" value="NZ_BKCL01000001.1"/>
</dbReference>
<dbReference type="InterPro" id="IPR025714">
    <property type="entry name" value="Methyltranfer_dom"/>
</dbReference>
<dbReference type="Proteomes" id="UP000325187">
    <property type="component" value="Unassembled WGS sequence"/>
</dbReference>
<gene>
    <name evidence="10" type="ORF">JCM17844_01320</name>
    <name evidence="11" type="ORF">JCM17845_08080</name>
</gene>
<evidence type="ECO:0000256" key="5">
    <source>
        <dbReference type="ARBA" id="ARBA00034545"/>
    </source>
</evidence>
<dbReference type="EC" id="2.1.1.137" evidence="4"/>
<keyword evidence="10" id="KW-0489">Methyltransferase</keyword>
<proteinExistence type="inferred from homology"/>
<comment type="caution">
    <text evidence="10">The sequence shown here is derived from an EMBL/GenBank/DDBJ whole genome shotgun (WGS) entry which is preliminary data.</text>
</comment>
<protein>
    <recommendedName>
        <fullName evidence="5">Arsenite methyltransferase</fullName>
        <ecNumber evidence="4">2.1.1.137</ecNumber>
    </recommendedName>
</protein>
<accession>A0A5A7MXM9</accession>
<organism evidence="10 12">
    <name type="scientific">Iodidimonas gelatinilytica</name>
    <dbReference type="NCBI Taxonomy" id="1236966"/>
    <lineage>
        <taxon>Bacteria</taxon>
        <taxon>Pseudomonadati</taxon>
        <taxon>Pseudomonadota</taxon>
        <taxon>Alphaproteobacteria</taxon>
        <taxon>Iodidimonadales</taxon>
        <taxon>Iodidimonadaceae</taxon>
        <taxon>Iodidimonas</taxon>
    </lineage>
</organism>
<dbReference type="EMBL" id="BKCL01000001">
    <property type="protein sequence ID" value="GEQ96495.1"/>
    <property type="molecule type" value="Genomic_DNA"/>
</dbReference>
<comment type="catalytic activity">
    <reaction evidence="7">
        <text>arsenic triglutathione + 2 [thioredoxin]-dithiol + 2 S-adenosyl-L-methionine + H2O = dimethylarsinous acid + 2 [thioredoxin]-disulfide + 3 glutathione + 2 S-adenosyl-L-homocysteine + 2 H(+)</text>
        <dbReference type="Rhea" id="RHEA:69464"/>
        <dbReference type="Rhea" id="RHEA-COMP:10698"/>
        <dbReference type="Rhea" id="RHEA-COMP:10700"/>
        <dbReference type="ChEBI" id="CHEBI:15377"/>
        <dbReference type="ChEBI" id="CHEBI:15378"/>
        <dbReference type="ChEBI" id="CHEBI:23808"/>
        <dbReference type="ChEBI" id="CHEBI:29950"/>
        <dbReference type="ChEBI" id="CHEBI:50058"/>
        <dbReference type="ChEBI" id="CHEBI:57856"/>
        <dbReference type="ChEBI" id="CHEBI:57925"/>
        <dbReference type="ChEBI" id="CHEBI:59789"/>
        <dbReference type="ChEBI" id="CHEBI:183640"/>
        <dbReference type="EC" id="2.1.1.137"/>
    </reaction>
</comment>
<evidence type="ECO:0000256" key="4">
    <source>
        <dbReference type="ARBA" id="ARBA00034521"/>
    </source>
</evidence>
<dbReference type="Gene3D" id="3.40.50.150">
    <property type="entry name" value="Vaccinia Virus protein VP39"/>
    <property type="match status" value="1"/>
</dbReference>
<dbReference type="Gene3D" id="3.40.5.100">
    <property type="match status" value="1"/>
</dbReference>
<comment type="catalytic activity">
    <reaction evidence="8">
        <text>arsenic triglutathione + 3 [thioredoxin]-dithiol + 3 S-adenosyl-L-methionine = trimethylarsine + 3 [thioredoxin]-disulfide + 3 glutathione + 3 S-adenosyl-L-homocysteine + 3 H(+)</text>
        <dbReference type="Rhea" id="RHEA:69432"/>
        <dbReference type="Rhea" id="RHEA-COMP:10698"/>
        <dbReference type="Rhea" id="RHEA-COMP:10700"/>
        <dbReference type="ChEBI" id="CHEBI:15378"/>
        <dbReference type="ChEBI" id="CHEBI:27130"/>
        <dbReference type="ChEBI" id="CHEBI:29950"/>
        <dbReference type="ChEBI" id="CHEBI:50058"/>
        <dbReference type="ChEBI" id="CHEBI:57856"/>
        <dbReference type="ChEBI" id="CHEBI:57925"/>
        <dbReference type="ChEBI" id="CHEBI:59789"/>
        <dbReference type="ChEBI" id="CHEBI:183640"/>
        <dbReference type="EC" id="2.1.1.137"/>
    </reaction>
</comment>
<dbReference type="Pfam" id="PF13847">
    <property type="entry name" value="Methyltransf_31"/>
    <property type="match status" value="1"/>
</dbReference>
<accession>A0A5A7MN91</accession>
<evidence type="ECO:0000313" key="11">
    <source>
        <dbReference type="EMBL" id="GER00185.1"/>
    </source>
</evidence>
<keyword evidence="1 10" id="KW-0808">Transferase</keyword>
<feature type="domain" description="Methyltransferase" evidence="9">
    <location>
        <begin position="65"/>
        <end position="218"/>
    </location>
</feature>
<dbReference type="SUPFAM" id="SSF53335">
    <property type="entry name" value="S-adenosyl-L-methionine-dependent methyltransferases"/>
    <property type="match status" value="1"/>
</dbReference>
<reference evidence="12 13" key="1">
    <citation type="submission" date="2019-09" db="EMBL/GenBank/DDBJ databases">
        <title>NBRP : Genome information of microbial organism related human and environment.</title>
        <authorList>
            <person name="Hattori M."/>
            <person name="Oshima K."/>
            <person name="Inaba H."/>
            <person name="Suda W."/>
            <person name="Sakamoto M."/>
            <person name="Iino T."/>
            <person name="Kitahara M."/>
            <person name="Oshida Y."/>
            <person name="Iida T."/>
            <person name="Kudo T."/>
            <person name="Itoh T."/>
            <person name="Ohkuma M."/>
        </authorList>
    </citation>
    <scope>NUCLEOTIDE SEQUENCE [LARGE SCALE GENOMIC DNA]</scope>
    <source>
        <strain evidence="10 12">Hi-2</strain>
        <strain evidence="11 13">Mie-1</strain>
    </source>
</reference>
<keyword evidence="13" id="KW-1185">Reference proteome</keyword>
<dbReference type="CDD" id="cd02440">
    <property type="entry name" value="AdoMet_MTases"/>
    <property type="match status" value="1"/>
</dbReference>
<keyword evidence="2" id="KW-0949">S-adenosyl-L-methionine</keyword>
<evidence type="ECO:0000259" key="9">
    <source>
        <dbReference type="Pfam" id="PF13847"/>
    </source>
</evidence>
<evidence type="ECO:0000313" key="12">
    <source>
        <dbReference type="Proteomes" id="UP000322084"/>
    </source>
</evidence>
<name>A0A5A7MN91_9PROT</name>
<evidence type="ECO:0000256" key="3">
    <source>
        <dbReference type="ARBA" id="ARBA00034487"/>
    </source>
</evidence>
<dbReference type="PANTHER" id="PTHR43675">
    <property type="entry name" value="ARSENITE METHYLTRANSFERASE"/>
    <property type="match status" value="1"/>
</dbReference>
<dbReference type="EMBL" id="BKCM01000003">
    <property type="protein sequence ID" value="GER00185.1"/>
    <property type="molecule type" value="Genomic_DNA"/>
</dbReference>
<dbReference type="GO" id="GO:0032259">
    <property type="term" value="P:methylation"/>
    <property type="evidence" value="ECO:0007669"/>
    <property type="project" value="UniProtKB-KW"/>
</dbReference>
<evidence type="ECO:0000256" key="8">
    <source>
        <dbReference type="ARBA" id="ARBA00048428"/>
    </source>
</evidence>
<dbReference type="InterPro" id="IPR029063">
    <property type="entry name" value="SAM-dependent_MTases_sf"/>
</dbReference>